<comment type="subcellular location">
    <subcellularLocation>
        <location evidence="1">Nucleus</location>
    </subcellularLocation>
</comment>
<evidence type="ECO:0000313" key="5">
    <source>
        <dbReference type="EMBL" id="VDM24061.1"/>
    </source>
</evidence>
<dbReference type="STRING" id="6205.A0A0R3WTH4"/>
<accession>A0A0R3WTH4</accession>
<comment type="similarity">
    <text evidence="2">Belongs to the ESS2 family.</text>
</comment>
<evidence type="ECO:0000256" key="2">
    <source>
        <dbReference type="ARBA" id="ARBA00009072"/>
    </source>
</evidence>
<dbReference type="AlphaFoldDB" id="A0A0R3WTH4"/>
<proteinExistence type="inferred from homology"/>
<protein>
    <submittedName>
        <fullName evidence="7">Anaphase-promoting complex subunit 13</fullName>
    </submittedName>
</protein>
<dbReference type="PANTHER" id="PTHR12940">
    <property type="entry name" value="ES-2 PROTEIN - RELATED"/>
    <property type="match status" value="1"/>
</dbReference>
<dbReference type="GO" id="GO:0071013">
    <property type="term" value="C:catalytic step 2 spliceosome"/>
    <property type="evidence" value="ECO:0007669"/>
    <property type="project" value="TreeGrafter"/>
</dbReference>
<keyword evidence="3" id="KW-0539">Nucleus</keyword>
<gene>
    <name evidence="5" type="ORF">TTAC_LOCUS4048</name>
</gene>
<dbReference type="InterPro" id="IPR019148">
    <property type="entry name" value="Nuclear_protein_DGCR14_ESS-2"/>
</dbReference>
<dbReference type="Pfam" id="PF09751">
    <property type="entry name" value="Es2"/>
    <property type="match status" value="2"/>
</dbReference>
<evidence type="ECO:0000256" key="4">
    <source>
        <dbReference type="SAM" id="MobiDB-lite"/>
    </source>
</evidence>
<evidence type="ECO:0000256" key="1">
    <source>
        <dbReference type="ARBA" id="ARBA00004123"/>
    </source>
</evidence>
<name>A0A0R3WTH4_HYDTA</name>
<sequence length="135" mass="15062">MSNPNIISTSDGSKQLITFNKTQQKIVRQNVRSEDEYLSHIGSIIQRDFFPDLAELKGEAPADEIVEGSETPPGPPTQNPQRDATAVRLDTYLANNTTEDNASFIEIIEESERKREAKLAKFFPSRSFDSSLSVS</sequence>
<evidence type="ECO:0000256" key="3">
    <source>
        <dbReference type="ARBA" id="ARBA00023242"/>
    </source>
</evidence>
<reference evidence="5 6" key="2">
    <citation type="submission" date="2018-11" db="EMBL/GenBank/DDBJ databases">
        <authorList>
            <consortium name="Pathogen Informatics"/>
        </authorList>
    </citation>
    <scope>NUCLEOTIDE SEQUENCE [LARGE SCALE GENOMIC DNA]</scope>
</reference>
<dbReference type="EMBL" id="UYWX01003559">
    <property type="protein sequence ID" value="VDM24061.1"/>
    <property type="molecule type" value="Genomic_DNA"/>
</dbReference>
<organism evidence="7">
    <name type="scientific">Hydatigena taeniaeformis</name>
    <name type="common">Feline tapeworm</name>
    <name type="synonym">Taenia taeniaeformis</name>
    <dbReference type="NCBI Taxonomy" id="6205"/>
    <lineage>
        <taxon>Eukaryota</taxon>
        <taxon>Metazoa</taxon>
        <taxon>Spiralia</taxon>
        <taxon>Lophotrochozoa</taxon>
        <taxon>Platyhelminthes</taxon>
        <taxon>Cestoda</taxon>
        <taxon>Eucestoda</taxon>
        <taxon>Cyclophyllidea</taxon>
        <taxon>Taeniidae</taxon>
        <taxon>Hydatigera</taxon>
    </lineage>
</organism>
<dbReference type="WBParaSite" id="TTAC_0000406401-mRNA-1">
    <property type="protein sequence ID" value="TTAC_0000406401-mRNA-1"/>
    <property type="gene ID" value="TTAC_0000406401"/>
</dbReference>
<evidence type="ECO:0000313" key="7">
    <source>
        <dbReference type="WBParaSite" id="TTAC_0000406401-mRNA-1"/>
    </source>
</evidence>
<keyword evidence="6" id="KW-1185">Reference proteome</keyword>
<evidence type="ECO:0000313" key="6">
    <source>
        <dbReference type="Proteomes" id="UP000274429"/>
    </source>
</evidence>
<dbReference type="OrthoDB" id="19679at2759"/>
<feature type="region of interest" description="Disordered" evidence="4">
    <location>
        <begin position="60"/>
        <end position="83"/>
    </location>
</feature>
<dbReference type="PANTHER" id="PTHR12940:SF0">
    <property type="entry name" value="SPLICING FACTOR ESS-2 HOMOLOG"/>
    <property type="match status" value="1"/>
</dbReference>
<reference evidence="7" key="1">
    <citation type="submission" date="2017-02" db="UniProtKB">
        <authorList>
            <consortium name="WormBaseParasite"/>
        </authorList>
    </citation>
    <scope>IDENTIFICATION</scope>
</reference>
<dbReference type="Proteomes" id="UP000274429">
    <property type="component" value="Unassembled WGS sequence"/>
</dbReference>